<evidence type="ECO:0000259" key="1">
    <source>
        <dbReference type="Pfam" id="PF13435"/>
    </source>
</evidence>
<dbReference type="InterPro" id="IPR023155">
    <property type="entry name" value="Cyt_c-552/4"/>
</dbReference>
<proteinExistence type="predicted"/>
<feature type="domain" description="Cytochrome c-552/4" evidence="1">
    <location>
        <begin position="54"/>
        <end position="131"/>
    </location>
</feature>
<evidence type="ECO:0000313" key="3">
    <source>
        <dbReference type="Proteomes" id="UP000460298"/>
    </source>
</evidence>
<organism evidence="2 3">
    <name type="scientific">Leptonema illini</name>
    <dbReference type="NCBI Taxonomy" id="183"/>
    <lineage>
        <taxon>Bacteria</taxon>
        <taxon>Pseudomonadati</taxon>
        <taxon>Spirochaetota</taxon>
        <taxon>Spirochaetia</taxon>
        <taxon>Leptospirales</taxon>
        <taxon>Leptospiraceae</taxon>
        <taxon>Leptonema</taxon>
    </lineage>
</organism>
<protein>
    <recommendedName>
        <fullName evidence="1">Cytochrome c-552/4 domain-containing protein</fullName>
    </recommendedName>
</protein>
<comment type="caution">
    <text evidence="2">The sequence shown here is derived from an EMBL/GenBank/DDBJ whole genome shotgun (WGS) entry which is preliminary data.</text>
</comment>
<dbReference type="EMBL" id="WBUI01000014">
    <property type="protein sequence ID" value="KAB2931333.1"/>
    <property type="molecule type" value="Genomic_DNA"/>
</dbReference>
<name>A0A833M0S4_9LEPT</name>
<dbReference type="SUPFAM" id="SSF48695">
    <property type="entry name" value="Multiheme cytochromes"/>
    <property type="match status" value="1"/>
</dbReference>
<reference evidence="2 3" key="1">
    <citation type="submission" date="2019-10" db="EMBL/GenBank/DDBJ databases">
        <title>Extracellular Electron Transfer in a Candidatus Methanoperedens spp. Enrichment Culture.</title>
        <authorList>
            <person name="Berger S."/>
            <person name="Rangel Shaw D."/>
            <person name="Berben T."/>
            <person name="In 'T Zandt M."/>
            <person name="Frank J."/>
            <person name="Reimann J."/>
            <person name="Jetten M.S.M."/>
            <person name="Welte C.U."/>
        </authorList>
    </citation>
    <scope>NUCLEOTIDE SEQUENCE [LARGE SCALE GENOMIC DNA]</scope>
    <source>
        <strain evidence="2">SB12</strain>
    </source>
</reference>
<sequence>MNSPVPNLPFFSAPALFAFPVALLLFSCQESRPAFFNMQPPVSEPGTGLKASDCGACHQNQYRDWQHSTHAAAYTDLQFQSEISKPGAPKELCKNCHIPLGNQRESLTDGKANPTFDAALQQEGVTCAACHVRTENGHSVIVGSQTSTAATAVKSGTHAVVVDRAYLLGRCESCHQANARFTEHYVCSFNTAQELRAGPFGKTHTCVNCHLETGTITENAIKTEPDRITAADPGKFTRHVFPGGGVPKRFDLFPYLLTVRHDTALDFELGEIVFLQSYRSGQIQIPVQIRNARAGHSVPTADPERFVLVRVRLLDERNGELTRQEYRIGQVWQWEPAKKLSDNRLAPLESRRHVFIFESTQSVRFIELTAYHVRLTKENGRYMQATAGMADPAFRKDIAAIDRLYPFAALLWSRRLDLVNGSSIEKDRVERNRESVRLRGYPE</sequence>
<dbReference type="Gene3D" id="1.10.1130.10">
    <property type="entry name" value="Flavocytochrome C3, Chain A"/>
    <property type="match status" value="1"/>
</dbReference>
<dbReference type="InterPro" id="IPR036280">
    <property type="entry name" value="Multihaem_cyt_sf"/>
</dbReference>
<accession>A0A833M0S4</accession>
<evidence type="ECO:0000313" key="2">
    <source>
        <dbReference type="EMBL" id="KAB2931333.1"/>
    </source>
</evidence>
<dbReference type="Pfam" id="PF13435">
    <property type="entry name" value="Cytochrome_C554"/>
    <property type="match status" value="1"/>
</dbReference>
<gene>
    <name evidence="2" type="ORF">F9K24_13920</name>
</gene>
<dbReference type="Proteomes" id="UP000460298">
    <property type="component" value="Unassembled WGS sequence"/>
</dbReference>
<dbReference type="AlphaFoldDB" id="A0A833M0S4"/>